<comment type="caution">
    <text evidence="1">The sequence shown here is derived from an EMBL/GenBank/DDBJ whole genome shotgun (WGS) entry which is preliminary data.</text>
</comment>
<proteinExistence type="predicted"/>
<sequence length="193" mass="22227">RVSWKSKKEEFELYCRDLNLYLRDQNVNKDLREKWNELTESQYLFWDPSTACFACGPRYLVVEFEYSISFRILVQLALLVVPGDPSTACFACGPSTACFARGPEGILVRLALLVVPGDPSTACFACDVMEGCDKQYRRNNFLLFMDNLQKDLEHTVLNEDSATTVTFRRLDLQDPKDLLNPLFYGTNKKKRKN</sequence>
<reference evidence="1" key="1">
    <citation type="submission" date="2021-06" db="EMBL/GenBank/DDBJ databases">
        <authorList>
            <person name="Kallberg Y."/>
            <person name="Tangrot J."/>
            <person name="Rosling A."/>
        </authorList>
    </citation>
    <scope>NUCLEOTIDE SEQUENCE</scope>
    <source>
        <strain evidence="1">28 12/20/2015</strain>
    </source>
</reference>
<name>A0ACA9KZV1_9GLOM</name>
<gene>
    <name evidence="1" type="ORF">SPELUC_LOCUS3111</name>
</gene>
<organism evidence="1 2">
    <name type="scientific">Cetraspora pellucida</name>
    <dbReference type="NCBI Taxonomy" id="1433469"/>
    <lineage>
        <taxon>Eukaryota</taxon>
        <taxon>Fungi</taxon>
        <taxon>Fungi incertae sedis</taxon>
        <taxon>Mucoromycota</taxon>
        <taxon>Glomeromycotina</taxon>
        <taxon>Glomeromycetes</taxon>
        <taxon>Diversisporales</taxon>
        <taxon>Gigasporaceae</taxon>
        <taxon>Cetraspora</taxon>
    </lineage>
</organism>
<dbReference type="EMBL" id="CAJVPW010002286">
    <property type="protein sequence ID" value="CAG8503141.1"/>
    <property type="molecule type" value="Genomic_DNA"/>
</dbReference>
<evidence type="ECO:0000313" key="2">
    <source>
        <dbReference type="Proteomes" id="UP000789366"/>
    </source>
</evidence>
<protein>
    <submittedName>
        <fullName evidence="1">12864_t:CDS:1</fullName>
    </submittedName>
</protein>
<feature type="non-terminal residue" evidence="1">
    <location>
        <position position="1"/>
    </location>
</feature>
<accession>A0ACA9KZV1</accession>
<evidence type="ECO:0000313" key="1">
    <source>
        <dbReference type="EMBL" id="CAG8503141.1"/>
    </source>
</evidence>
<keyword evidence="2" id="KW-1185">Reference proteome</keyword>
<dbReference type="Proteomes" id="UP000789366">
    <property type="component" value="Unassembled WGS sequence"/>
</dbReference>